<dbReference type="SUPFAM" id="SSF49265">
    <property type="entry name" value="Fibronectin type III"/>
    <property type="match status" value="1"/>
</dbReference>
<feature type="signal peptide" evidence="1">
    <location>
        <begin position="1"/>
        <end position="22"/>
    </location>
</feature>
<accession>A0ABU2HLQ4</accession>
<proteinExistence type="predicted"/>
<dbReference type="Proteomes" id="UP001267407">
    <property type="component" value="Unassembled WGS sequence"/>
</dbReference>
<dbReference type="InterPro" id="IPR036116">
    <property type="entry name" value="FN3_sf"/>
</dbReference>
<evidence type="ECO:0000313" key="3">
    <source>
        <dbReference type="Proteomes" id="UP001267407"/>
    </source>
</evidence>
<name>A0ABU2HLQ4_9GAMM</name>
<feature type="chain" id="PRO_5045175081" evidence="1">
    <location>
        <begin position="23"/>
        <end position="139"/>
    </location>
</feature>
<dbReference type="PROSITE" id="PS51257">
    <property type="entry name" value="PROKAR_LIPOPROTEIN"/>
    <property type="match status" value="1"/>
</dbReference>
<dbReference type="EMBL" id="JAVMBO010000018">
    <property type="protein sequence ID" value="MDS1311516.1"/>
    <property type="molecule type" value="Genomic_DNA"/>
</dbReference>
<evidence type="ECO:0000256" key="1">
    <source>
        <dbReference type="SAM" id="SignalP"/>
    </source>
</evidence>
<reference evidence="2" key="1">
    <citation type="submission" date="2023-09" db="EMBL/GenBank/DDBJ databases">
        <title>Marinobacter sediminicola sp. nov. and Marinobacter maritimum sp. nov., isolated from marine sediment.</title>
        <authorList>
            <person name="An J."/>
        </authorList>
    </citation>
    <scope>NUCLEOTIDE SEQUENCE</scope>
    <source>
        <strain evidence="2">F60267</strain>
    </source>
</reference>
<dbReference type="InterPro" id="IPR013783">
    <property type="entry name" value="Ig-like_fold"/>
</dbReference>
<comment type="caution">
    <text evidence="2">The sequence shown here is derived from an EMBL/GenBank/DDBJ whole genome shotgun (WGS) entry which is preliminary data.</text>
</comment>
<dbReference type="RefSeq" id="WP_227714789.1">
    <property type="nucleotide sequence ID" value="NZ_JAVMBO010000018.1"/>
</dbReference>
<gene>
    <name evidence="2" type="ORF">RKA07_15545</name>
</gene>
<sequence>MKRVIKVSKAWIAAFSMGVLLAGCGGGSDSGSPGTVGSNTETVYPEAENAAVLSWSAPESRVNGDRIPMGELNKYIIQYGKDAEKLDHKVVVEGAQDYAQMTHKVDNLDAGVWYFTILVEDSNGLLSAPSAIVNKEIKS</sequence>
<evidence type="ECO:0000313" key="2">
    <source>
        <dbReference type="EMBL" id="MDS1311516.1"/>
    </source>
</evidence>
<keyword evidence="1" id="KW-0732">Signal</keyword>
<keyword evidence="3" id="KW-1185">Reference proteome</keyword>
<organism evidence="2 3">
    <name type="scientific">Marinobacter xiaoshiensis</name>
    <dbReference type="NCBI Taxonomy" id="3073652"/>
    <lineage>
        <taxon>Bacteria</taxon>
        <taxon>Pseudomonadati</taxon>
        <taxon>Pseudomonadota</taxon>
        <taxon>Gammaproteobacteria</taxon>
        <taxon>Pseudomonadales</taxon>
        <taxon>Marinobacteraceae</taxon>
        <taxon>Marinobacter</taxon>
    </lineage>
</organism>
<protein>
    <submittedName>
        <fullName evidence="2">Fibronectin type III domain-containing protein</fullName>
    </submittedName>
</protein>
<dbReference type="Gene3D" id="2.60.40.10">
    <property type="entry name" value="Immunoglobulins"/>
    <property type="match status" value="1"/>
</dbReference>